<dbReference type="Pfam" id="PF08240">
    <property type="entry name" value="ADH_N"/>
    <property type="match status" value="1"/>
</dbReference>
<dbReference type="Proteomes" id="UP000071859">
    <property type="component" value="Unassembled WGS sequence"/>
</dbReference>
<dbReference type="InterPro" id="IPR020843">
    <property type="entry name" value="ER"/>
</dbReference>
<dbReference type="CDD" id="cd05282">
    <property type="entry name" value="ETR_like"/>
    <property type="match status" value="1"/>
</dbReference>
<protein>
    <submittedName>
        <fullName evidence="4">Zinc-containing alcohol dehydrogenase superfamily protein</fullName>
    </submittedName>
</protein>
<evidence type="ECO:0000313" key="4">
    <source>
        <dbReference type="EMBL" id="SAL01748.1"/>
    </source>
</evidence>
<evidence type="ECO:0000259" key="3">
    <source>
        <dbReference type="SMART" id="SM00829"/>
    </source>
</evidence>
<keyword evidence="2" id="KW-0560">Oxidoreductase</keyword>
<gene>
    <name evidence="4" type="ORF">AWB78_06200</name>
</gene>
<name>A0A158E4I5_9BURK</name>
<dbReference type="GO" id="GO:0016651">
    <property type="term" value="F:oxidoreductase activity, acting on NAD(P)H"/>
    <property type="evidence" value="ECO:0007669"/>
    <property type="project" value="TreeGrafter"/>
</dbReference>
<dbReference type="InterPro" id="IPR036291">
    <property type="entry name" value="NAD(P)-bd_dom_sf"/>
</dbReference>
<reference evidence="4" key="1">
    <citation type="submission" date="2016-01" db="EMBL/GenBank/DDBJ databases">
        <authorList>
            <person name="Peeters C."/>
        </authorList>
    </citation>
    <scope>NUCLEOTIDE SEQUENCE</scope>
    <source>
        <strain evidence="4">LMG 29321</strain>
    </source>
</reference>
<accession>A0A158E4I5</accession>
<dbReference type="SMART" id="SM00829">
    <property type="entry name" value="PKS_ER"/>
    <property type="match status" value="1"/>
</dbReference>
<dbReference type="PANTHER" id="PTHR48106">
    <property type="entry name" value="QUINONE OXIDOREDUCTASE PIG3-RELATED"/>
    <property type="match status" value="1"/>
</dbReference>
<dbReference type="InterPro" id="IPR011032">
    <property type="entry name" value="GroES-like_sf"/>
</dbReference>
<evidence type="ECO:0000256" key="2">
    <source>
        <dbReference type="ARBA" id="ARBA00023002"/>
    </source>
</evidence>
<keyword evidence="1" id="KW-0521">NADP</keyword>
<keyword evidence="5" id="KW-1185">Reference proteome</keyword>
<dbReference type="InterPro" id="IPR013154">
    <property type="entry name" value="ADH-like_N"/>
</dbReference>
<dbReference type="SUPFAM" id="SSF51735">
    <property type="entry name" value="NAD(P)-binding Rossmann-fold domains"/>
    <property type="match status" value="1"/>
</dbReference>
<evidence type="ECO:0000256" key="1">
    <source>
        <dbReference type="ARBA" id="ARBA00022857"/>
    </source>
</evidence>
<dbReference type="Gene3D" id="3.40.50.720">
    <property type="entry name" value="NAD(P)-binding Rossmann-like Domain"/>
    <property type="match status" value="1"/>
</dbReference>
<organism evidence="4 5">
    <name type="scientific">Caballeronia calidae</name>
    <dbReference type="NCBI Taxonomy" id="1777139"/>
    <lineage>
        <taxon>Bacteria</taxon>
        <taxon>Pseudomonadati</taxon>
        <taxon>Pseudomonadota</taxon>
        <taxon>Betaproteobacteria</taxon>
        <taxon>Burkholderiales</taxon>
        <taxon>Burkholderiaceae</taxon>
        <taxon>Caballeronia</taxon>
    </lineage>
</organism>
<dbReference type="EMBL" id="FCOX02000046">
    <property type="protein sequence ID" value="SAL01748.1"/>
    <property type="molecule type" value="Genomic_DNA"/>
</dbReference>
<proteinExistence type="predicted"/>
<comment type="caution">
    <text evidence="4">The sequence shown here is derived from an EMBL/GenBank/DDBJ whole genome shotgun (WGS) entry which is preliminary data.</text>
</comment>
<dbReference type="AlphaFoldDB" id="A0A158E4I5"/>
<dbReference type="SUPFAM" id="SSF50129">
    <property type="entry name" value="GroES-like"/>
    <property type="match status" value="1"/>
</dbReference>
<dbReference type="PANTHER" id="PTHR48106:SF2">
    <property type="entry name" value="ZN2+-BINDING DEHYDROGENASE"/>
    <property type="match status" value="1"/>
</dbReference>
<dbReference type="Gene3D" id="3.90.180.10">
    <property type="entry name" value="Medium-chain alcohol dehydrogenases, catalytic domain"/>
    <property type="match status" value="1"/>
</dbReference>
<evidence type="ECO:0000313" key="5">
    <source>
        <dbReference type="Proteomes" id="UP000071859"/>
    </source>
</evidence>
<dbReference type="GO" id="GO:0070402">
    <property type="term" value="F:NADPH binding"/>
    <property type="evidence" value="ECO:0007669"/>
    <property type="project" value="TreeGrafter"/>
</dbReference>
<feature type="domain" description="Enoyl reductase (ER)" evidence="3">
    <location>
        <begin position="12"/>
        <end position="311"/>
    </location>
</feature>
<sequence>MQNTALSYHRFGMPEKELALESGEIGAVLGPKLRARMALSPINPSDLIPITGAYRHRIKPPLVAGYEGVGVAVSVEHGSDLRIGQRILPLLGPGTWQSFVDCDSRWAIPVPDYIDDNTAARAYINPLAAMLMLKRWNPLGQRVLMTAAGSSCAQLLAQWAFALGAKEVSGVYRSREHRATLEQLGVRPVAIDDIRELTQLAGYVDLAFDAIGGDVGRVVQSGMRKEAAFVSYGLFSGKPIASNRRGPSLARFHIRDQLEDLTPVRWHEWFNEIWQRLRYTSLPPTTCFPLANWKDALSLYRQSGRKTKPILVLS</sequence>